<sequence>MVVILLNGLAFGVLLMVLASGLAMIFGLRDVVNFAHGAMYMLGAFVGFTISSATNYWVAILLTPLIFAVLGVLFDRYGIRYLADRDHLDMILITFGLTFVLTGIVQLVWGTAPRSLTPPAPFAGSVDILGSSYPSYRVFVIVVGLVISGALMLWLRRSRTGLYVRASSTDRGVAAVVGIDVDKVSATVVGVGTALAGVAGVLAGPYLSLSPNMGVEILILTFIVVVTGGLGSIGGAMVAAILLGMLNSFSSTYLPGFAAFVPYALMFAVLLLRPRGIAGVRVV</sequence>
<dbReference type="OrthoDB" id="9807115at2"/>
<comment type="caution">
    <text evidence="10">The sequence shown here is derived from an EMBL/GenBank/DDBJ whole genome shotgun (WGS) entry which is preliminary data.</text>
</comment>
<keyword evidence="6 9" id="KW-1133">Transmembrane helix</keyword>
<evidence type="ECO:0000256" key="1">
    <source>
        <dbReference type="ARBA" id="ARBA00004651"/>
    </source>
</evidence>
<evidence type="ECO:0000256" key="2">
    <source>
        <dbReference type="ARBA" id="ARBA00022448"/>
    </source>
</evidence>
<evidence type="ECO:0000256" key="5">
    <source>
        <dbReference type="ARBA" id="ARBA00022970"/>
    </source>
</evidence>
<gene>
    <name evidence="10" type="ORF">GB882_05055</name>
</gene>
<evidence type="ECO:0000313" key="10">
    <source>
        <dbReference type="EMBL" id="MPV88027.1"/>
    </source>
</evidence>
<name>A0A7J9UTS8_9MICO</name>
<dbReference type="GO" id="GO:0005886">
    <property type="term" value="C:plasma membrane"/>
    <property type="evidence" value="ECO:0007669"/>
    <property type="project" value="UniProtKB-SubCell"/>
</dbReference>
<feature type="transmembrane region" description="Helical" evidence="9">
    <location>
        <begin position="217"/>
        <end position="246"/>
    </location>
</feature>
<dbReference type="PANTHER" id="PTHR11795">
    <property type="entry name" value="BRANCHED-CHAIN AMINO ACID TRANSPORT SYSTEM PERMEASE PROTEIN LIVH"/>
    <property type="match status" value="1"/>
</dbReference>
<dbReference type="GO" id="GO:0006865">
    <property type="term" value="P:amino acid transport"/>
    <property type="evidence" value="ECO:0007669"/>
    <property type="project" value="UniProtKB-KW"/>
</dbReference>
<dbReference type="RefSeq" id="WP_152230675.1">
    <property type="nucleotide sequence ID" value="NZ_BAAAOT010000003.1"/>
</dbReference>
<feature type="transmembrane region" description="Helical" evidence="9">
    <location>
        <begin position="31"/>
        <end position="50"/>
    </location>
</feature>
<evidence type="ECO:0000256" key="8">
    <source>
        <dbReference type="ARBA" id="ARBA00037998"/>
    </source>
</evidence>
<evidence type="ECO:0000313" key="11">
    <source>
        <dbReference type="Proteomes" id="UP000429644"/>
    </source>
</evidence>
<comment type="subcellular location">
    <subcellularLocation>
        <location evidence="1">Cell membrane</location>
        <topology evidence="1">Multi-pass membrane protein</topology>
    </subcellularLocation>
</comment>
<proteinExistence type="inferred from homology"/>
<keyword evidence="3" id="KW-1003">Cell membrane</keyword>
<dbReference type="Proteomes" id="UP000429644">
    <property type="component" value="Unassembled WGS sequence"/>
</dbReference>
<comment type="similarity">
    <text evidence="8">Belongs to the binding-protein-dependent transport system permease family. LivHM subfamily.</text>
</comment>
<feature type="transmembrane region" description="Helical" evidence="9">
    <location>
        <begin position="6"/>
        <end position="26"/>
    </location>
</feature>
<dbReference type="GO" id="GO:0022857">
    <property type="term" value="F:transmembrane transporter activity"/>
    <property type="evidence" value="ECO:0007669"/>
    <property type="project" value="InterPro"/>
</dbReference>
<dbReference type="AlphaFoldDB" id="A0A7J9UTS8"/>
<feature type="transmembrane region" description="Helical" evidence="9">
    <location>
        <begin position="252"/>
        <end position="272"/>
    </location>
</feature>
<dbReference type="EMBL" id="WHPD01001110">
    <property type="protein sequence ID" value="MPV88027.1"/>
    <property type="molecule type" value="Genomic_DNA"/>
</dbReference>
<feature type="transmembrane region" description="Helical" evidence="9">
    <location>
        <begin position="90"/>
        <end position="109"/>
    </location>
</feature>
<feature type="transmembrane region" description="Helical" evidence="9">
    <location>
        <begin position="56"/>
        <end position="78"/>
    </location>
</feature>
<dbReference type="InterPro" id="IPR001851">
    <property type="entry name" value="ABC_transp_permease"/>
</dbReference>
<dbReference type="InterPro" id="IPR052157">
    <property type="entry name" value="BCAA_transport_permease"/>
</dbReference>
<keyword evidence="7 9" id="KW-0472">Membrane</keyword>
<reference evidence="10 11" key="1">
    <citation type="submission" date="2019-10" db="EMBL/GenBank/DDBJ databases">
        <title>Georgenia wutianyii sp. nov. and Georgenia yuyongxinii sp. nov. isolated from plateau pika (Ochotona curzoniae) in the Qinghai-Tibet plateau of China.</title>
        <authorList>
            <person name="Tian Z."/>
        </authorList>
    </citation>
    <scope>NUCLEOTIDE SEQUENCE [LARGE SCALE GENOMIC DNA]</scope>
    <source>
        <strain evidence="10 11">JCM 15130</strain>
    </source>
</reference>
<evidence type="ECO:0000256" key="6">
    <source>
        <dbReference type="ARBA" id="ARBA00022989"/>
    </source>
</evidence>
<evidence type="ECO:0000256" key="7">
    <source>
        <dbReference type="ARBA" id="ARBA00023136"/>
    </source>
</evidence>
<keyword evidence="11" id="KW-1185">Reference proteome</keyword>
<feature type="transmembrane region" description="Helical" evidence="9">
    <location>
        <begin position="136"/>
        <end position="155"/>
    </location>
</feature>
<accession>A0A7J9UTS8</accession>
<evidence type="ECO:0000256" key="9">
    <source>
        <dbReference type="SAM" id="Phobius"/>
    </source>
</evidence>
<evidence type="ECO:0000256" key="4">
    <source>
        <dbReference type="ARBA" id="ARBA00022692"/>
    </source>
</evidence>
<keyword evidence="4 9" id="KW-0812">Transmembrane</keyword>
<keyword evidence="2" id="KW-0813">Transport</keyword>
<dbReference type="CDD" id="cd06582">
    <property type="entry name" value="TM_PBP1_LivH_like"/>
    <property type="match status" value="1"/>
</dbReference>
<keyword evidence="5" id="KW-0029">Amino-acid transport</keyword>
<organism evidence="10 11">
    <name type="scientific">Georgenia ruanii</name>
    <dbReference type="NCBI Taxonomy" id="348442"/>
    <lineage>
        <taxon>Bacteria</taxon>
        <taxon>Bacillati</taxon>
        <taxon>Actinomycetota</taxon>
        <taxon>Actinomycetes</taxon>
        <taxon>Micrococcales</taxon>
        <taxon>Bogoriellaceae</taxon>
        <taxon>Georgenia</taxon>
    </lineage>
</organism>
<evidence type="ECO:0000256" key="3">
    <source>
        <dbReference type="ARBA" id="ARBA00022475"/>
    </source>
</evidence>
<protein>
    <submittedName>
        <fullName evidence="10">Branched-chain amino acid ABC transporter permease</fullName>
    </submittedName>
</protein>
<dbReference type="Pfam" id="PF02653">
    <property type="entry name" value="BPD_transp_2"/>
    <property type="match status" value="1"/>
</dbReference>
<dbReference type="PANTHER" id="PTHR11795:SF442">
    <property type="entry name" value="ABC TRANSPORTER ATP-BINDING PROTEIN"/>
    <property type="match status" value="1"/>
</dbReference>